<dbReference type="InterPro" id="IPR042208">
    <property type="entry name" value="D-ser_dehydrat-like_sf"/>
</dbReference>
<evidence type="ECO:0000313" key="15">
    <source>
        <dbReference type="EMBL" id="PTB60088.1"/>
    </source>
</evidence>
<evidence type="ECO:0000256" key="6">
    <source>
        <dbReference type="ARBA" id="ARBA00022833"/>
    </source>
</evidence>
<evidence type="ECO:0000256" key="9">
    <source>
        <dbReference type="ARBA" id="ARBA00051198"/>
    </source>
</evidence>
<comment type="cofactor">
    <cofactor evidence="2">
        <name>Zn(2+)</name>
        <dbReference type="ChEBI" id="CHEBI:29105"/>
    </cofactor>
</comment>
<dbReference type="InterPro" id="IPR026956">
    <property type="entry name" value="D-ser_dehydrat-like_dom"/>
</dbReference>
<dbReference type="Gene3D" id="3.20.20.10">
    <property type="entry name" value="Alanine racemase"/>
    <property type="match status" value="1"/>
</dbReference>
<sequence length="386" mass="42389">MDYSLEHHQSFLNKSVSQLPTPSLIVSLPTIKRNVDRLHRDVEELGIGFRPHVKTLKTIEVTRLMLANGKYHSIVASTLAEIRGALPLVKEGLLDECLYGLPVYPGCLPGLVELRKSIRITLMVDNEQHIDLLENQDQAQPWDVFVKIDVGSHRAGVLAASPSLRKLVNRAEASQHVNLIGFYCHAGHSYAGRSQEEAEETLHAEISGVLDAASLLPTSRKLTVSIGATPTAHVVKSLKATIPSNIHLELHAGNFPTNDLQQLSTKVISENDQAVRIATEVCSVYPERNEAVVNAGVIALSRETSGFPGFGQVVGQPDWAVVRQSQEHGILGTENSSCNAADTFKVGQRVYLYCNHTCITAAAFHVFYVVDENDVVVDTWVPWKGW</sequence>
<accession>A0A2T4ASX9</accession>
<feature type="domain" description="D-serine dehydratase-like" evidence="14">
    <location>
        <begin position="274"/>
        <end position="371"/>
    </location>
</feature>
<keyword evidence="4" id="KW-0216">Detoxification</keyword>
<dbReference type="PANTHER" id="PTHR28004:SF2">
    <property type="entry name" value="D-SERINE DEHYDRATASE"/>
    <property type="match status" value="1"/>
</dbReference>
<organism evidence="15 16">
    <name type="scientific">Trichoderma harzianum CBS 226.95</name>
    <dbReference type="NCBI Taxonomy" id="983964"/>
    <lineage>
        <taxon>Eukaryota</taxon>
        <taxon>Fungi</taxon>
        <taxon>Dikarya</taxon>
        <taxon>Ascomycota</taxon>
        <taxon>Pezizomycotina</taxon>
        <taxon>Sordariomycetes</taxon>
        <taxon>Hypocreomycetidae</taxon>
        <taxon>Hypocreales</taxon>
        <taxon>Hypocreaceae</taxon>
        <taxon>Trichoderma</taxon>
    </lineage>
</organism>
<dbReference type="InterPro" id="IPR001608">
    <property type="entry name" value="Ala_racemase_N"/>
</dbReference>
<dbReference type="GO" id="GO:0009636">
    <property type="term" value="P:response to toxic substance"/>
    <property type="evidence" value="ECO:0007669"/>
    <property type="project" value="UniProtKB-KW"/>
</dbReference>
<dbReference type="GO" id="GO:0036088">
    <property type="term" value="P:D-serine catabolic process"/>
    <property type="evidence" value="ECO:0007669"/>
    <property type="project" value="TreeGrafter"/>
</dbReference>
<name>A0A2T4ASX9_TRIHA</name>
<dbReference type="EMBL" id="KZ679675">
    <property type="protein sequence ID" value="PTB60088.1"/>
    <property type="molecule type" value="Genomic_DNA"/>
</dbReference>
<dbReference type="InterPro" id="IPR051466">
    <property type="entry name" value="D-amino_acid_metab_enzyme"/>
</dbReference>
<dbReference type="PANTHER" id="PTHR28004">
    <property type="entry name" value="ZGC:162816-RELATED"/>
    <property type="match status" value="1"/>
</dbReference>
<comment type="catalytic activity">
    <reaction evidence="9">
        <text>D-serine = pyruvate + NH4(+)</text>
        <dbReference type="Rhea" id="RHEA:13977"/>
        <dbReference type="ChEBI" id="CHEBI:15361"/>
        <dbReference type="ChEBI" id="CHEBI:28938"/>
        <dbReference type="ChEBI" id="CHEBI:35247"/>
        <dbReference type="EC" id="4.3.1.18"/>
    </reaction>
    <physiologicalReaction direction="left-to-right" evidence="9">
        <dbReference type="Rhea" id="RHEA:13978"/>
    </physiologicalReaction>
</comment>
<gene>
    <name evidence="15" type="ORF">M431DRAFT_488853</name>
</gene>
<dbReference type="InterPro" id="IPR029066">
    <property type="entry name" value="PLP-binding_barrel"/>
</dbReference>
<dbReference type="GO" id="GO:0008721">
    <property type="term" value="F:D-serine ammonia-lyase activity"/>
    <property type="evidence" value="ECO:0007669"/>
    <property type="project" value="UniProtKB-EC"/>
</dbReference>
<dbReference type="Proteomes" id="UP000241690">
    <property type="component" value="Unassembled WGS sequence"/>
</dbReference>
<comment type="similarity">
    <text evidence="3">Belongs to the DSD1 family.</text>
</comment>
<dbReference type="SUPFAM" id="SSF51419">
    <property type="entry name" value="PLP-binding barrel"/>
    <property type="match status" value="1"/>
</dbReference>
<evidence type="ECO:0000256" key="12">
    <source>
        <dbReference type="ARBA" id="ARBA00069616"/>
    </source>
</evidence>
<dbReference type="EC" id="4.3.1.18" evidence="11"/>
<evidence type="ECO:0000256" key="4">
    <source>
        <dbReference type="ARBA" id="ARBA00022575"/>
    </source>
</evidence>
<keyword evidence="7" id="KW-0663">Pyridoxal phosphate</keyword>
<evidence type="ECO:0000256" key="5">
    <source>
        <dbReference type="ARBA" id="ARBA00022723"/>
    </source>
</evidence>
<dbReference type="Pfam" id="PF14031">
    <property type="entry name" value="D-ser_dehydrat"/>
    <property type="match status" value="1"/>
</dbReference>
<evidence type="ECO:0000259" key="14">
    <source>
        <dbReference type="SMART" id="SM01119"/>
    </source>
</evidence>
<dbReference type="Gene3D" id="2.40.37.20">
    <property type="entry name" value="D-serine dehydratase-like domain"/>
    <property type="match status" value="1"/>
</dbReference>
<comment type="function">
    <text evidence="10">Catalyzes the conversion of D-serine to pyruvate and ammonia. May play a role in D-serine detoxification.</text>
</comment>
<evidence type="ECO:0000256" key="2">
    <source>
        <dbReference type="ARBA" id="ARBA00001947"/>
    </source>
</evidence>
<dbReference type="AlphaFoldDB" id="A0A2T4ASX9"/>
<keyword evidence="5" id="KW-0479">Metal-binding</keyword>
<dbReference type="STRING" id="983964.A0A2T4ASX9"/>
<dbReference type="GO" id="GO:0046872">
    <property type="term" value="F:metal ion binding"/>
    <property type="evidence" value="ECO:0007669"/>
    <property type="project" value="UniProtKB-KW"/>
</dbReference>
<evidence type="ECO:0000256" key="8">
    <source>
        <dbReference type="ARBA" id="ARBA00023239"/>
    </source>
</evidence>
<keyword evidence="16" id="KW-1185">Reference proteome</keyword>
<evidence type="ECO:0000256" key="3">
    <source>
        <dbReference type="ARBA" id="ARBA00005323"/>
    </source>
</evidence>
<evidence type="ECO:0000256" key="13">
    <source>
        <dbReference type="ARBA" id="ARBA00075219"/>
    </source>
</evidence>
<proteinExistence type="inferred from homology"/>
<dbReference type="GeneID" id="36625182"/>
<evidence type="ECO:0000256" key="10">
    <source>
        <dbReference type="ARBA" id="ARBA00055764"/>
    </source>
</evidence>
<dbReference type="FunFam" id="3.20.20.10:FF:000016">
    <property type="entry name" value="D-serine dehydratase"/>
    <property type="match status" value="1"/>
</dbReference>
<evidence type="ECO:0000256" key="1">
    <source>
        <dbReference type="ARBA" id="ARBA00001933"/>
    </source>
</evidence>
<reference evidence="15 16" key="1">
    <citation type="submission" date="2016-07" db="EMBL/GenBank/DDBJ databases">
        <title>Multiple horizontal gene transfer events from other fungi enriched the ability of initially mycotrophic Trichoderma (Ascomycota) to feed on dead plant biomass.</title>
        <authorList>
            <consortium name="DOE Joint Genome Institute"/>
            <person name="Aerts A."/>
            <person name="Atanasova L."/>
            <person name="Chenthamara K."/>
            <person name="Zhang J."/>
            <person name="Grujic M."/>
            <person name="Henrissat B."/>
            <person name="Kuo A."/>
            <person name="Salamov A."/>
            <person name="Lipzen A."/>
            <person name="Labutti K."/>
            <person name="Barry K."/>
            <person name="Miao Y."/>
            <person name="Rahimi M.J."/>
            <person name="Shen Q."/>
            <person name="Grigoriev I.V."/>
            <person name="Kubicek C.P."/>
            <person name="Druzhinina I.S."/>
        </authorList>
    </citation>
    <scope>NUCLEOTIDE SEQUENCE [LARGE SCALE GENOMIC DNA]</scope>
    <source>
        <strain evidence="15 16">CBS 226.95</strain>
    </source>
</reference>
<evidence type="ECO:0000313" key="16">
    <source>
        <dbReference type="Proteomes" id="UP000241690"/>
    </source>
</evidence>
<comment type="cofactor">
    <cofactor evidence="1">
        <name>pyridoxal 5'-phosphate</name>
        <dbReference type="ChEBI" id="CHEBI:597326"/>
    </cofactor>
</comment>
<protein>
    <recommendedName>
        <fullName evidence="12">D-serine dehydratase</fullName>
        <ecNumber evidence="11">4.3.1.18</ecNumber>
    </recommendedName>
    <alternativeName>
        <fullName evidence="13">D-serine deaminase</fullName>
    </alternativeName>
</protein>
<keyword evidence="8" id="KW-0456">Lyase</keyword>
<evidence type="ECO:0000256" key="11">
    <source>
        <dbReference type="ARBA" id="ARBA00066349"/>
    </source>
</evidence>
<dbReference type="RefSeq" id="XP_024779765.1">
    <property type="nucleotide sequence ID" value="XM_024916613.1"/>
</dbReference>
<dbReference type="Pfam" id="PF01168">
    <property type="entry name" value="Ala_racemase_N"/>
    <property type="match status" value="1"/>
</dbReference>
<evidence type="ECO:0000256" key="7">
    <source>
        <dbReference type="ARBA" id="ARBA00022898"/>
    </source>
</evidence>
<keyword evidence="6" id="KW-0862">Zinc</keyword>
<dbReference type="SMART" id="SM01119">
    <property type="entry name" value="D-ser_dehydrat"/>
    <property type="match status" value="1"/>
</dbReference>